<dbReference type="Pfam" id="PF08241">
    <property type="entry name" value="Methyltransf_11"/>
    <property type="match status" value="1"/>
</dbReference>
<dbReference type="InterPro" id="IPR017517">
    <property type="entry name" value="Maleyloyr_isom"/>
</dbReference>
<feature type="domain" description="Mycothiol-dependent maleylpyruvate isomerase metal-binding" evidence="2">
    <location>
        <begin position="528"/>
        <end position="644"/>
    </location>
</feature>
<proteinExistence type="predicted"/>
<accession>A0A917X5K3</accession>
<evidence type="ECO:0000313" key="3">
    <source>
        <dbReference type="EMBL" id="GGM67443.1"/>
    </source>
</evidence>
<dbReference type="InterPro" id="IPR034660">
    <property type="entry name" value="DinB/YfiT-like"/>
</dbReference>
<keyword evidence="4" id="KW-1185">Reference proteome</keyword>
<gene>
    <name evidence="3" type="ORF">GCM10007977_081540</name>
</gene>
<reference evidence="3" key="2">
    <citation type="submission" date="2020-09" db="EMBL/GenBank/DDBJ databases">
        <authorList>
            <person name="Sun Q."/>
            <person name="Ohkuma M."/>
        </authorList>
    </citation>
    <scope>NUCLEOTIDE SEQUENCE</scope>
    <source>
        <strain evidence="3">JCM 19831</strain>
    </source>
</reference>
<organism evidence="3 4">
    <name type="scientific">Dactylosporangium sucinum</name>
    <dbReference type="NCBI Taxonomy" id="1424081"/>
    <lineage>
        <taxon>Bacteria</taxon>
        <taxon>Bacillati</taxon>
        <taxon>Actinomycetota</taxon>
        <taxon>Actinomycetes</taxon>
        <taxon>Micromonosporales</taxon>
        <taxon>Micromonosporaceae</taxon>
        <taxon>Dactylosporangium</taxon>
    </lineage>
</organism>
<dbReference type="AlphaFoldDB" id="A0A917X5K3"/>
<dbReference type="EMBL" id="BMPI01000055">
    <property type="protein sequence ID" value="GGM67443.1"/>
    <property type="molecule type" value="Genomic_DNA"/>
</dbReference>
<dbReference type="GO" id="GO:0046872">
    <property type="term" value="F:metal ion binding"/>
    <property type="evidence" value="ECO:0007669"/>
    <property type="project" value="InterPro"/>
</dbReference>
<dbReference type="SUPFAM" id="SSF53335">
    <property type="entry name" value="S-adenosyl-L-methionine-dependent methyltransferases"/>
    <property type="match status" value="1"/>
</dbReference>
<evidence type="ECO:0000259" key="2">
    <source>
        <dbReference type="Pfam" id="PF11716"/>
    </source>
</evidence>
<dbReference type="InterPro" id="IPR024344">
    <property type="entry name" value="MDMPI_metal-binding"/>
</dbReference>
<dbReference type="GO" id="GO:0008757">
    <property type="term" value="F:S-adenosylmethionine-dependent methyltransferase activity"/>
    <property type="evidence" value="ECO:0007669"/>
    <property type="project" value="InterPro"/>
</dbReference>
<name>A0A917X5K3_9ACTN</name>
<evidence type="ECO:0000313" key="4">
    <source>
        <dbReference type="Proteomes" id="UP000642070"/>
    </source>
</evidence>
<dbReference type="InterPro" id="IPR017520">
    <property type="entry name" value="CHP03086"/>
</dbReference>
<protein>
    <submittedName>
        <fullName evidence="3">Uncharacterized protein</fullName>
    </submittedName>
</protein>
<dbReference type="CDD" id="cd02440">
    <property type="entry name" value="AdoMet_MTases"/>
    <property type="match status" value="1"/>
</dbReference>
<dbReference type="NCBIfam" id="TIGR03086">
    <property type="entry name" value="TIGR03086 family metal-binding protein"/>
    <property type="match status" value="1"/>
</dbReference>
<dbReference type="PANTHER" id="PTHR43591">
    <property type="entry name" value="METHYLTRANSFERASE"/>
    <property type="match status" value="1"/>
</dbReference>
<dbReference type="InterPro" id="IPR029063">
    <property type="entry name" value="SAM-dependent_MTases_sf"/>
</dbReference>
<sequence length="709" mass="76581">MEAFHRSGTGEARREAFRTLVATVWQEGARTDEAGTLAPTLVRALTAEDAEDAADTGFNGHHAILLGLLLEAKRPEAEADTADPLAAAALAGLDGYLAKLAAADEPLTYALVYLLGHLAAGRERILADAAVQALEEDDLSRLTRCLAPCDPNDEIGVLRLGRCFPSPAAWTVDDDELREIGGWVRWANLTDDVLPVLWQGETNTLLGYSGAKALWSVEHGPIGETPEHVVAHDVVDAPITADPDGFGALGRYLPMLRCTACHGPLAGGQDALDCGQCGASYPVKDGFVDIIGGEDAIEDPLMARFHEKWLRPAFMRLIGGNWAGEITFADENRWVTEFMTPADGPIVDLGPGAGITTKTISEKYGVERLIAVDTSASMLARLSRRVPGAASVRANAVDMPFPDGTVGALNSWNMLHYFEDKAAVLHEIGRILQPGGSFTLMDLVPDPDHLARYFQGRMGETVVRKLFGPTEIGEWLGKAGMTIEDISLPGGNFMILRAVRTQEPLPEPPAVAEDGLVRPEVLVLRGLDVFNAMVRQLGDEDWRRPSPCTGWTARDVLGHLGHCMEFSLQLLHGEQPAWEPPVPPGAMVEGDPVAWWDGIATRLRGFVEETNLAREVATDKGTSNLAAGLSFPAIDLYVHGWDIAKSAGLDLEIPADVIAFTHSVVDPLPYERVRGPRHFGDELPVPEGATEAEKFLAFVGRDAAWRAQQ</sequence>
<dbReference type="SUPFAM" id="SSF109854">
    <property type="entry name" value="DinB/YfiT-like putative metalloenzymes"/>
    <property type="match status" value="1"/>
</dbReference>
<reference evidence="3" key="1">
    <citation type="journal article" date="2014" name="Int. J. Syst. Evol. Microbiol.">
        <title>Complete genome sequence of Corynebacterium casei LMG S-19264T (=DSM 44701T), isolated from a smear-ripened cheese.</title>
        <authorList>
            <consortium name="US DOE Joint Genome Institute (JGI-PGF)"/>
            <person name="Walter F."/>
            <person name="Albersmeier A."/>
            <person name="Kalinowski J."/>
            <person name="Ruckert C."/>
        </authorList>
    </citation>
    <scope>NUCLEOTIDE SEQUENCE</scope>
    <source>
        <strain evidence="3">JCM 19831</strain>
    </source>
</reference>
<evidence type="ECO:0000259" key="1">
    <source>
        <dbReference type="Pfam" id="PF08241"/>
    </source>
</evidence>
<dbReference type="InterPro" id="IPR013216">
    <property type="entry name" value="Methyltransf_11"/>
</dbReference>
<dbReference type="PANTHER" id="PTHR43591:SF24">
    <property type="entry name" value="2-METHOXY-6-POLYPRENYL-1,4-BENZOQUINOL METHYLASE, MITOCHONDRIAL"/>
    <property type="match status" value="1"/>
</dbReference>
<dbReference type="NCBIfam" id="TIGR03083">
    <property type="entry name" value="maleylpyruvate isomerase family mycothiol-dependent enzyme"/>
    <property type="match status" value="1"/>
</dbReference>
<dbReference type="Pfam" id="PF11716">
    <property type="entry name" value="MDMPI_N"/>
    <property type="match status" value="1"/>
</dbReference>
<comment type="caution">
    <text evidence="3">The sequence shown here is derived from an EMBL/GenBank/DDBJ whole genome shotgun (WGS) entry which is preliminary data.</text>
</comment>
<dbReference type="Gene3D" id="3.40.50.150">
    <property type="entry name" value="Vaccinia Virus protein VP39"/>
    <property type="match status" value="1"/>
</dbReference>
<feature type="domain" description="Methyltransferase type 11" evidence="1">
    <location>
        <begin position="347"/>
        <end position="438"/>
    </location>
</feature>
<dbReference type="Gene3D" id="1.20.120.450">
    <property type="entry name" value="dinb family like domain"/>
    <property type="match status" value="1"/>
</dbReference>
<dbReference type="Proteomes" id="UP000642070">
    <property type="component" value="Unassembled WGS sequence"/>
</dbReference>